<feature type="region of interest" description="Disordered" evidence="1">
    <location>
        <begin position="1"/>
        <end position="28"/>
    </location>
</feature>
<dbReference type="AlphaFoldDB" id="A0AA39ZCQ0"/>
<feature type="region of interest" description="Disordered" evidence="1">
    <location>
        <begin position="162"/>
        <end position="186"/>
    </location>
</feature>
<dbReference type="EMBL" id="JAULSY010000055">
    <property type="protein sequence ID" value="KAK0668501.1"/>
    <property type="molecule type" value="Genomic_DNA"/>
</dbReference>
<accession>A0AA39ZCQ0</accession>
<organism evidence="2 3">
    <name type="scientific">Cercophora samala</name>
    <dbReference type="NCBI Taxonomy" id="330535"/>
    <lineage>
        <taxon>Eukaryota</taxon>
        <taxon>Fungi</taxon>
        <taxon>Dikarya</taxon>
        <taxon>Ascomycota</taxon>
        <taxon>Pezizomycotina</taxon>
        <taxon>Sordariomycetes</taxon>
        <taxon>Sordariomycetidae</taxon>
        <taxon>Sordariales</taxon>
        <taxon>Lasiosphaeriaceae</taxon>
        <taxon>Cercophora</taxon>
    </lineage>
</organism>
<protein>
    <submittedName>
        <fullName evidence="2">Uncharacterized protein</fullName>
    </submittedName>
</protein>
<evidence type="ECO:0000313" key="2">
    <source>
        <dbReference type="EMBL" id="KAK0668501.1"/>
    </source>
</evidence>
<keyword evidence="3" id="KW-1185">Reference proteome</keyword>
<reference evidence="2" key="1">
    <citation type="submission" date="2023-06" db="EMBL/GenBank/DDBJ databases">
        <title>Genome-scale phylogeny and comparative genomics of the fungal order Sordariales.</title>
        <authorList>
            <consortium name="Lawrence Berkeley National Laboratory"/>
            <person name="Hensen N."/>
            <person name="Bonometti L."/>
            <person name="Westerberg I."/>
            <person name="Brannstrom I.O."/>
            <person name="Guillou S."/>
            <person name="Cros-Aarteil S."/>
            <person name="Calhoun S."/>
            <person name="Haridas S."/>
            <person name="Kuo A."/>
            <person name="Mondo S."/>
            <person name="Pangilinan J."/>
            <person name="Riley R."/>
            <person name="Labutti K."/>
            <person name="Andreopoulos B."/>
            <person name="Lipzen A."/>
            <person name="Chen C."/>
            <person name="Yanf M."/>
            <person name="Daum C."/>
            <person name="Ng V."/>
            <person name="Clum A."/>
            <person name="Steindorff A."/>
            <person name="Ohm R."/>
            <person name="Martin F."/>
            <person name="Silar P."/>
            <person name="Natvig D."/>
            <person name="Lalanne C."/>
            <person name="Gautier V."/>
            <person name="Ament-Velasquez S.L."/>
            <person name="Kruys A."/>
            <person name="Hutchinson M.I."/>
            <person name="Powell A.J."/>
            <person name="Barry K."/>
            <person name="Miller A.N."/>
            <person name="Grigoriev I.V."/>
            <person name="Debuchy R."/>
            <person name="Gladieux P."/>
            <person name="Thoren M.H."/>
            <person name="Johannesson H."/>
        </authorList>
    </citation>
    <scope>NUCLEOTIDE SEQUENCE</scope>
    <source>
        <strain evidence="2">CBS 307.81</strain>
    </source>
</reference>
<sequence length="210" mass="23114">MAVKESEDQPTSSAASKTTHVSSYSTTLDIDEHEVDSWYGLSSEKGPSGSYVAAYAEFDERLVTDRNSQENISHVGAGFISTMGTGQDDAASRAELEKEAKKVRDTCLASVRGELGRNLTCRHSDGTLWCERCAIRVNNNPGLSTPRGVPDTEALEIYLRKNRQSEKARRPSQRGGDLDPRVPNERWVLLTEPRTVVNLKDNEEGVPSST</sequence>
<name>A0AA39ZCQ0_9PEZI</name>
<proteinExistence type="predicted"/>
<comment type="caution">
    <text evidence="2">The sequence shown here is derived from an EMBL/GenBank/DDBJ whole genome shotgun (WGS) entry which is preliminary data.</text>
</comment>
<dbReference type="Proteomes" id="UP001174997">
    <property type="component" value="Unassembled WGS sequence"/>
</dbReference>
<evidence type="ECO:0000256" key="1">
    <source>
        <dbReference type="SAM" id="MobiDB-lite"/>
    </source>
</evidence>
<gene>
    <name evidence="2" type="ORF">QBC41DRAFT_321676</name>
</gene>
<evidence type="ECO:0000313" key="3">
    <source>
        <dbReference type="Proteomes" id="UP001174997"/>
    </source>
</evidence>
<feature type="compositionally biased region" description="Polar residues" evidence="1">
    <location>
        <begin position="9"/>
        <end position="28"/>
    </location>
</feature>